<dbReference type="Proteomes" id="UP001385951">
    <property type="component" value="Unassembled WGS sequence"/>
</dbReference>
<dbReference type="AlphaFoldDB" id="A0AAW0GHF2"/>
<evidence type="ECO:0000313" key="4">
    <source>
        <dbReference type="Proteomes" id="UP001385951"/>
    </source>
</evidence>
<dbReference type="InterPro" id="IPR040976">
    <property type="entry name" value="Pkinase_fungal"/>
</dbReference>
<dbReference type="PANTHER" id="PTHR38248">
    <property type="entry name" value="FUNK1 6"/>
    <property type="match status" value="1"/>
</dbReference>
<dbReference type="Gene3D" id="1.10.510.10">
    <property type="entry name" value="Transferase(Phosphotransferase) domain 1"/>
    <property type="match status" value="1"/>
</dbReference>
<feature type="region of interest" description="Disordered" evidence="1">
    <location>
        <begin position="149"/>
        <end position="199"/>
    </location>
</feature>
<dbReference type="InterPro" id="IPR011009">
    <property type="entry name" value="Kinase-like_dom_sf"/>
</dbReference>
<reference evidence="3 4" key="1">
    <citation type="submission" date="2022-09" db="EMBL/GenBank/DDBJ databases">
        <authorList>
            <person name="Palmer J.M."/>
        </authorList>
    </citation>
    <scope>NUCLEOTIDE SEQUENCE [LARGE SCALE GENOMIC DNA]</scope>
    <source>
        <strain evidence="3 4">DSM 7382</strain>
    </source>
</reference>
<dbReference type="Pfam" id="PF17667">
    <property type="entry name" value="Pkinase_fungal"/>
    <property type="match status" value="1"/>
</dbReference>
<evidence type="ECO:0000259" key="2">
    <source>
        <dbReference type="Pfam" id="PF17667"/>
    </source>
</evidence>
<organism evidence="3 4">
    <name type="scientific">Cerrena zonata</name>
    <dbReference type="NCBI Taxonomy" id="2478898"/>
    <lineage>
        <taxon>Eukaryota</taxon>
        <taxon>Fungi</taxon>
        <taxon>Dikarya</taxon>
        <taxon>Basidiomycota</taxon>
        <taxon>Agaricomycotina</taxon>
        <taxon>Agaricomycetes</taxon>
        <taxon>Polyporales</taxon>
        <taxon>Cerrenaceae</taxon>
        <taxon>Cerrena</taxon>
    </lineage>
</organism>
<keyword evidence="4" id="KW-1185">Reference proteome</keyword>
<evidence type="ECO:0000256" key="1">
    <source>
        <dbReference type="SAM" id="MobiDB-lite"/>
    </source>
</evidence>
<comment type="caution">
    <text evidence="3">The sequence shown here is derived from an EMBL/GenBank/DDBJ whole genome shotgun (WGS) entry which is preliminary data.</text>
</comment>
<name>A0AAW0GHF2_9APHY</name>
<sequence>MVIIDISSNSKPLTSYFLRKMNKCILSIGLDEWLHHVLNASPQTINDWTMIFRNRDISQDEVIRTALNDFLNEKHKYEPFCRFYSRVLELYNEHLMSAKCTTMTTFLNRKTYCKVLDSEKVKRLKEWWKLSCPCKLEVGTHSVRIPDTDILPNAHGPNMNQTVENTKDLKRQTSGETSKSGLQWKKSKPSPSFKDVPSKHETTIDDKLQLPSYALEVLFCTNGRWGSFFLCLCVGDLIEFWYYYPTGILRSSRISWTLELEKFAAILVAIVFCDKTQLGIPIPNPISPYHLNPSLPPSLSTCDICVTFGGTVYISEKGTHIYGVSEYPIVEDEPLVLKSITPVVTCNPEYEHIILMITNYERIENQLTPQNMYYLFDQVFGSLNDLYANAHILHRDINPENVMCKVLSTHTDGMLVDVVKLIIIDFDLATYVNETSGHCTSVGTPPFMALDLVQSSTQTHYLRHDFESVFYVALWFITRPPGRVSKTDLFVDWELNPPSKGQFWVRGSWKDSATPSASFECYGIWLTGLWNILESGISAKRSYAKQLTNLQDQIEMGEIDAATTAPPFDYATCDYEVTHGNLMEAFEDVRLWLAENVTGFMESMPV</sequence>
<protein>
    <recommendedName>
        <fullName evidence="2">Fungal-type protein kinase domain-containing protein</fullName>
    </recommendedName>
</protein>
<dbReference type="SUPFAM" id="SSF56112">
    <property type="entry name" value="Protein kinase-like (PK-like)"/>
    <property type="match status" value="1"/>
</dbReference>
<evidence type="ECO:0000313" key="3">
    <source>
        <dbReference type="EMBL" id="KAK7689352.1"/>
    </source>
</evidence>
<dbReference type="PANTHER" id="PTHR38248:SF2">
    <property type="entry name" value="FUNK1 11"/>
    <property type="match status" value="1"/>
</dbReference>
<accession>A0AAW0GHF2</accession>
<feature type="domain" description="Fungal-type protein kinase" evidence="2">
    <location>
        <begin position="362"/>
        <end position="476"/>
    </location>
</feature>
<gene>
    <name evidence="3" type="ORF">QCA50_007143</name>
</gene>
<proteinExistence type="predicted"/>
<dbReference type="EMBL" id="JASBNA010000008">
    <property type="protein sequence ID" value="KAK7689352.1"/>
    <property type="molecule type" value="Genomic_DNA"/>
</dbReference>